<feature type="transmembrane region" description="Helical" evidence="5">
    <location>
        <begin position="33"/>
        <end position="52"/>
    </location>
</feature>
<dbReference type="Proteomes" id="UP000275394">
    <property type="component" value="Unassembled WGS sequence"/>
</dbReference>
<gene>
    <name evidence="7" type="ORF">EDC56_0255</name>
</gene>
<comment type="caution">
    <text evidence="7">The sequence shown here is derived from an EMBL/GenBank/DDBJ whole genome shotgun (WGS) entry which is preliminary data.</text>
</comment>
<feature type="transmembrane region" description="Helical" evidence="5">
    <location>
        <begin position="273"/>
        <end position="292"/>
    </location>
</feature>
<name>A0A3N2DYJ5_9GAMM</name>
<sequence length="328" mass="35687">MKFRSYFSTVLAIIAASYTPHRKRTDHMNHKTITSLLFCCVCLIWGTTWLGMELAVSSVPPITATSLRLLIAAPLIMLLTRYKRLPILFPADKRLEFVLITLFYFALPFTLMIFGEQYISSGLASIIFATMPIAILSLGAVLHGHRVAFHQLVGLAIALISLIEIINIELGIAGGQNIIGVIALVVAVLMHASIYVNMEKRCANINVLTYNGLPCLTAAVLLLLAGVFIEQPNIANFSLQSLGAISYLGVVAGIGGIMAYFQLNKMASPFQASLCFLIFPVIALSLDALVNGRNLSEASLLLIGTLLIGVLLTKIPKQKMQQLLKRST</sequence>
<evidence type="ECO:0000256" key="1">
    <source>
        <dbReference type="ARBA" id="ARBA00004141"/>
    </source>
</evidence>
<evidence type="ECO:0000313" key="7">
    <source>
        <dbReference type="EMBL" id="ROS04742.1"/>
    </source>
</evidence>
<keyword evidence="2 5" id="KW-0812">Transmembrane</keyword>
<dbReference type="SUPFAM" id="SSF103481">
    <property type="entry name" value="Multidrug resistance efflux transporter EmrE"/>
    <property type="match status" value="2"/>
</dbReference>
<protein>
    <submittedName>
        <fullName evidence="7">Drug/metabolite transporter (DMT)-like permease</fullName>
    </submittedName>
</protein>
<dbReference type="InterPro" id="IPR000620">
    <property type="entry name" value="EamA_dom"/>
</dbReference>
<evidence type="ECO:0000256" key="2">
    <source>
        <dbReference type="ARBA" id="ARBA00022692"/>
    </source>
</evidence>
<dbReference type="InterPro" id="IPR037185">
    <property type="entry name" value="EmrE-like"/>
</dbReference>
<dbReference type="PANTHER" id="PTHR32322">
    <property type="entry name" value="INNER MEMBRANE TRANSPORTER"/>
    <property type="match status" value="1"/>
</dbReference>
<feature type="domain" description="EamA" evidence="6">
    <location>
        <begin position="179"/>
        <end position="313"/>
    </location>
</feature>
<feature type="transmembrane region" description="Helical" evidence="5">
    <location>
        <begin position="64"/>
        <end position="82"/>
    </location>
</feature>
<feature type="transmembrane region" description="Helical" evidence="5">
    <location>
        <begin position="121"/>
        <end position="140"/>
    </location>
</feature>
<feature type="transmembrane region" description="Helical" evidence="5">
    <location>
        <begin position="298"/>
        <end position="316"/>
    </location>
</feature>
<feature type="domain" description="EamA" evidence="6">
    <location>
        <begin position="35"/>
        <end position="163"/>
    </location>
</feature>
<feature type="transmembrane region" description="Helical" evidence="5">
    <location>
        <begin position="178"/>
        <end position="196"/>
    </location>
</feature>
<keyword evidence="8" id="KW-1185">Reference proteome</keyword>
<dbReference type="AlphaFoldDB" id="A0A3N2DYJ5"/>
<reference evidence="7 8" key="1">
    <citation type="submission" date="2018-11" db="EMBL/GenBank/DDBJ databases">
        <title>Genomic Encyclopedia of Type Strains, Phase IV (KMG-IV): sequencing the most valuable type-strain genomes for metagenomic binning, comparative biology and taxonomic classification.</title>
        <authorList>
            <person name="Goeker M."/>
        </authorList>
    </citation>
    <scope>NUCLEOTIDE SEQUENCE [LARGE SCALE GENOMIC DNA]</scope>
    <source>
        <strain evidence="7 8">DSM 100316</strain>
    </source>
</reference>
<feature type="transmembrane region" description="Helical" evidence="5">
    <location>
        <begin position="94"/>
        <end position="115"/>
    </location>
</feature>
<evidence type="ECO:0000256" key="3">
    <source>
        <dbReference type="ARBA" id="ARBA00022989"/>
    </source>
</evidence>
<proteinExistence type="predicted"/>
<feature type="transmembrane region" description="Helical" evidence="5">
    <location>
        <begin position="152"/>
        <end position="172"/>
    </location>
</feature>
<feature type="transmembrane region" description="Helical" evidence="5">
    <location>
        <begin position="241"/>
        <end position="261"/>
    </location>
</feature>
<dbReference type="EMBL" id="RKHR01000003">
    <property type="protein sequence ID" value="ROS04742.1"/>
    <property type="molecule type" value="Genomic_DNA"/>
</dbReference>
<keyword evidence="3 5" id="KW-1133">Transmembrane helix</keyword>
<dbReference type="InterPro" id="IPR050638">
    <property type="entry name" value="AA-Vitamin_Transporters"/>
</dbReference>
<evidence type="ECO:0000313" key="8">
    <source>
        <dbReference type="Proteomes" id="UP000275394"/>
    </source>
</evidence>
<dbReference type="PANTHER" id="PTHR32322:SF14">
    <property type="entry name" value="PROTEIN PAGO"/>
    <property type="match status" value="1"/>
</dbReference>
<evidence type="ECO:0000256" key="4">
    <source>
        <dbReference type="ARBA" id="ARBA00023136"/>
    </source>
</evidence>
<evidence type="ECO:0000259" key="6">
    <source>
        <dbReference type="Pfam" id="PF00892"/>
    </source>
</evidence>
<organism evidence="7 8">
    <name type="scientific">Sinobacterium caligoides</name>
    <dbReference type="NCBI Taxonomy" id="933926"/>
    <lineage>
        <taxon>Bacteria</taxon>
        <taxon>Pseudomonadati</taxon>
        <taxon>Pseudomonadota</taxon>
        <taxon>Gammaproteobacteria</taxon>
        <taxon>Cellvibrionales</taxon>
        <taxon>Spongiibacteraceae</taxon>
        <taxon>Sinobacterium</taxon>
    </lineage>
</organism>
<accession>A0A3N2DYJ5</accession>
<comment type="subcellular location">
    <subcellularLocation>
        <location evidence="1">Membrane</location>
        <topology evidence="1">Multi-pass membrane protein</topology>
    </subcellularLocation>
</comment>
<feature type="transmembrane region" description="Helical" evidence="5">
    <location>
        <begin position="208"/>
        <end position="229"/>
    </location>
</feature>
<dbReference type="Pfam" id="PF00892">
    <property type="entry name" value="EamA"/>
    <property type="match status" value="2"/>
</dbReference>
<evidence type="ECO:0000256" key="5">
    <source>
        <dbReference type="SAM" id="Phobius"/>
    </source>
</evidence>
<dbReference type="RefSeq" id="WP_211333519.1">
    <property type="nucleotide sequence ID" value="NZ_RKHR01000003.1"/>
</dbReference>
<dbReference type="GO" id="GO:0016020">
    <property type="term" value="C:membrane"/>
    <property type="evidence" value="ECO:0007669"/>
    <property type="project" value="UniProtKB-SubCell"/>
</dbReference>
<keyword evidence="4 5" id="KW-0472">Membrane</keyword>